<dbReference type="Pfam" id="PF00404">
    <property type="entry name" value="Dockerin_1"/>
    <property type="match status" value="1"/>
</dbReference>
<dbReference type="InterPro" id="IPR002105">
    <property type="entry name" value="Dockerin_1_rpt"/>
</dbReference>
<dbReference type="SMART" id="SM00710">
    <property type="entry name" value="PbH1"/>
    <property type="match status" value="8"/>
</dbReference>
<keyword evidence="3" id="KW-1185">Reference proteome</keyword>
<comment type="caution">
    <text evidence="2">The sequence shown here is derived from an EMBL/GenBank/DDBJ whole genome shotgun (WGS) entry which is preliminary data.</text>
</comment>
<dbReference type="InterPro" id="IPR059226">
    <property type="entry name" value="Choice_anch_Q_dom"/>
</dbReference>
<reference evidence="2 3" key="1">
    <citation type="submission" date="2019-02" db="EMBL/GenBank/DDBJ databases">
        <title>Deep-cultivation of Planctomycetes and their phenomic and genomic characterization uncovers novel biology.</title>
        <authorList>
            <person name="Wiegand S."/>
            <person name="Jogler M."/>
            <person name="Boedeker C."/>
            <person name="Pinto D."/>
            <person name="Vollmers J."/>
            <person name="Rivas-Marin E."/>
            <person name="Kohn T."/>
            <person name="Peeters S.H."/>
            <person name="Heuer A."/>
            <person name="Rast P."/>
            <person name="Oberbeckmann S."/>
            <person name="Bunk B."/>
            <person name="Jeske O."/>
            <person name="Meyerdierks A."/>
            <person name="Storesund J.E."/>
            <person name="Kallscheuer N."/>
            <person name="Luecker S."/>
            <person name="Lage O.M."/>
            <person name="Pohl T."/>
            <person name="Merkel B.J."/>
            <person name="Hornburger P."/>
            <person name="Mueller R.-W."/>
            <person name="Bruemmer F."/>
            <person name="Labrenz M."/>
            <person name="Spormann A.M."/>
            <person name="Op Den Camp H."/>
            <person name="Overmann J."/>
            <person name="Amann R."/>
            <person name="Jetten M.S.M."/>
            <person name="Mascher T."/>
            <person name="Medema M.H."/>
            <person name="Devos D.P."/>
            <person name="Kaster A.-K."/>
            <person name="Ovreas L."/>
            <person name="Rohde M."/>
            <person name="Galperin M.Y."/>
            <person name="Jogler C."/>
        </authorList>
    </citation>
    <scope>NUCLEOTIDE SEQUENCE [LARGE SCALE GENOMIC DNA]</scope>
    <source>
        <strain evidence="2 3">Mal64</strain>
    </source>
</reference>
<dbReference type="InterPro" id="IPR006626">
    <property type="entry name" value="PbH1"/>
</dbReference>
<dbReference type="OrthoDB" id="292920at2"/>
<accession>A0A5C5ZR58</accession>
<dbReference type="InterPro" id="IPR036439">
    <property type="entry name" value="Dockerin_dom_sf"/>
</dbReference>
<evidence type="ECO:0000313" key="2">
    <source>
        <dbReference type="EMBL" id="TWT88793.1"/>
    </source>
</evidence>
<dbReference type="SUPFAM" id="SSF63446">
    <property type="entry name" value="Type I dockerin domain"/>
    <property type="match status" value="1"/>
</dbReference>
<dbReference type="PROSITE" id="PS00018">
    <property type="entry name" value="EF_HAND_1"/>
    <property type="match status" value="1"/>
</dbReference>
<dbReference type="Proteomes" id="UP000315440">
    <property type="component" value="Unassembled WGS sequence"/>
</dbReference>
<dbReference type="Gene3D" id="1.10.1330.10">
    <property type="entry name" value="Dockerin domain"/>
    <property type="match status" value="1"/>
</dbReference>
<name>A0A5C5ZR58_9BACT</name>
<evidence type="ECO:0000313" key="3">
    <source>
        <dbReference type="Proteomes" id="UP000315440"/>
    </source>
</evidence>
<evidence type="ECO:0000256" key="1">
    <source>
        <dbReference type="SAM" id="MobiDB-lite"/>
    </source>
</evidence>
<dbReference type="RefSeq" id="WP_146400150.1">
    <property type="nucleotide sequence ID" value="NZ_SJPQ01000002.1"/>
</dbReference>
<dbReference type="AlphaFoldDB" id="A0A5C5ZR58"/>
<dbReference type="InterPro" id="IPR011050">
    <property type="entry name" value="Pectin_lyase_fold/virulence"/>
</dbReference>
<dbReference type="GO" id="GO:0004553">
    <property type="term" value="F:hydrolase activity, hydrolyzing O-glycosyl compounds"/>
    <property type="evidence" value="ECO:0007669"/>
    <property type="project" value="InterPro"/>
</dbReference>
<gene>
    <name evidence="2" type="ORF">Mal64_22810</name>
</gene>
<dbReference type="EMBL" id="SJPQ01000002">
    <property type="protein sequence ID" value="TWT88793.1"/>
    <property type="molecule type" value="Genomic_DNA"/>
</dbReference>
<dbReference type="SUPFAM" id="SSF51126">
    <property type="entry name" value="Pectin lyase-like"/>
    <property type="match status" value="1"/>
</dbReference>
<dbReference type="InterPro" id="IPR018247">
    <property type="entry name" value="EF_Hand_1_Ca_BS"/>
</dbReference>
<feature type="compositionally biased region" description="Gly residues" evidence="1">
    <location>
        <begin position="614"/>
        <end position="626"/>
    </location>
</feature>
<feature type="compositionally biased region" description="Gly residues" evidence="1">
    <location>
        <begin position="568"/>
        <end position="597"/>
    </location>
</feature>
<organism evidence="2 3">
    <name type="scientific">Pseudobythopirellula maris</name>
    <dbReference type="NCBI Taxonomy" id="2527991"/>
    <lineage>
        <taxon>Bacteria</taxon>
        <taxon>Pseudomonadati</taxon>
        <taxon>Planctomycetota</taxon>
        <taxon>Planctomycetia</taxon>
        <taxon>Pirellulales</taxon>
        <taxon>Lacipirellulaceae</taxon>
        <taxon>Pseudobythopirellula</taxon>
    </lineage>
</organism>
<dbReference type="NCBIfam" id="NF041518">
    <property type="entry name" value="choice_anch_Q"/>
    <property type="match status" value="2"/>
</dbReference>
<dbReference type="GO" id="GO:0000272">
    <property type="term" value="P:polysaccharide catabolic process"/>
    <property type="evidence" value="ECO:0007669"/>
    <property type="project" value="InterPro"/>
</dbReference>
<proteinExistence type="predicted"/>
<protein>
    <submittedName>
        <fullName evidence="2">Uncharacterized protein</fullName>
    </submittedName>
</protein>
<feature type="region of interest" description="Disordered" evidence="1">
    <location>
        <begin position="563"/>
        <end position="626"/>
    </location>
</feature>
<sequence>MLAVFTVNNLNDSDVTMAGDLPGSLRQAVFDANQNAGADTIEFGQLFNNAQIIELVGELPQITDDLTITGPGTVPLTLDAGDGLDNKLGTYDGFRHFLIDDRHSENEITVVISGLTLTGGDSSFEGGAILNFERLELTNSTLSGNSAAFSGGGISNRGTGTLTLTSSTLSDNSAGGSGGGIINRGTTALTGSTLSGNSAALSGGGISNRGTGTLTLTSSTLSGNSAGSSGGGINNSGAATITVTSSTLTGNSADTSGGGIYSRGRATVSSSIVANSLSDGDVRLLGPFTINYSLIGDTAGSGLVTSTGVGNLLDQAPLLGQLADNGGPTKTHALLPGSPALNAGDDSVVEPFDQRGTPFVRNYGGGVDIGAFEASLLVVNSKADIDDMDDGNDTTTLREAIRRANDDEQSVDGIAFDLIFFSTHQTILLSSQLPTIARSVVIVGPGQQLLTIDAGYGADNTPATGDGFRHFNIDDGQEGLFRDVTLSGMTLTGGDTARGVGFANPGESGGAIFSRESLTLLSTSVTGNATGDGADGVDMADGGSGGNGGGIYSTGKLTISGSTISGNTTGGGGDGGDSGGGGFGGDGGMGGIGGGINSTGPLTITDSTISGNTTGDGGRGGNGGYGGYGGHGGSGGGVSSTDALLVTGSTIIGNTTGDGGFGGSVYAGAFGGNGGNGGGFFSSSNSMLTISGSIISGNTTGDGGDGGVTYKEVYGGGYGGYGGNGGGFSGSGVLAITGSTISGNTTGAGGYNDDHDRESIGGRGGGIHRPSYSSLAITSSTISENSTTGFSAHGGGIWTKDLTVSIDSSTITANAARGVGGGVNHFSGVFYDNERLTIRNSIVAGNNDSGTAPDLEALNGPANELTVEFSLIGNNLGTMLTAAPVSSPDADGNVIGAVSSVISPRLGPLANNGGPTRTHALLPESPALNAGSSSEAFDQRGFLRNVGGVDIGAYEAQGPVTAASGDYNRNGVVDAADFTVWRDALDTATPVTPLTGADGDGDGFVTRQDYDVWVSHFGFTYTLPTPAFEVSPASPLTPLAEPQPAPERVRAAADEVFALWLAQASVAIEDDQTFEETLAMPSDEDLLLLVLTAAAEDEQEIPEGFSLGNLEDVTDDTADRLELVLSDF</sequence>